<dbReference type="InterPro" id="IPR000160">
    <property type="entry name" value="GGDEF_dom"/>
</dbReference>
<dbReference type="RefSeq" id="WP_386742889.1">
    <property type="nucleotide sequence ID" value="NZ_JBHRYA010000003.1"/>
</dbReference>
<protein>
    <recommendedName>
        <fullName evidence="1">diguanylate cyclase</fullName>
        <ecNumber evidence="1">2.7.7.65</ecNumber>
    </recommendedName>
</protein>
<keyword evidence="4" id="KW-0812">Transmembrane</keyword>
<feature type="region of interest" description="Disordered" evidence="3">
    <location>
        <begin position="1"/>
        <end position="21"/>
    </location>
</feature>
<dbReference type="SUPFAM" id="SSF55073">
    <property type="entry name" value="Nucleotide cyclase"/>
    <property type="match status" value="1"/>
</dbReference>
<comment type="caution">
    <text evidence="6">The sequence shown here is derived from an EMBL/GenBank/DDBJ whole genome shotgun (WGS) entry which is preliminary data.</text>
</comment>
<dbReference type="Pfam" id="PF00990">
    <property type="entry name" value="GGDEF"/>
    <property type="match status" value="1"/>
</dbReference>
<evidence type="ECO:0000313" key="6">
    <source>
        <dbReference type="EMBL" id="MFC3715789.1"/>
    </source>
</evidence>
<feature type="domain" description="GGDEF" evidence="5">
    <location>
        <begin position="229"/>
        <end position="359"/>
    </location>
</feature>
<organism evidence="6 7">
    <name type="scientific">Luteimonas soli</name>
    <dbReference type="NCBI Taxonomy" id="1648966"/>
    <lineage>
        <taxon>Bacteria</taxon>
        <taxon>Pseudomonadati</taxon>
        <taxon>Pseudomonadota</taxon>
        <taxon>Gammaproteobacteria</taxon>
        <taxon>Lysobacterales</taxon>
        <taxon>Lysobacteraceae</taxon>
        <taxon>Luteimonas</taxon>
    </lineage>
</organism>
<evidence type="ECO:0000256" key="3">
    <source>
        <dbReference type="SAM" id="MobiDB-lite"/>
    </source>
</evidence>
<dbReference type="EC" id="2.7.7.65" evidence="1"/>
<gene>
    <name evidence="6" type="ORF">ACFONC_06475</name>
</gene>
<proteinExistence type="predicted"/>
<keyword evidence="6" id="KW-0548">Nucleotidyltransferase</keyword>
<dbReference type="InterPro" id="IPR029787">
    <property type="entry name" value="Nucleotide_cyclase"/>
</dbReference>
<sequence>MARANGNPPHDDSGAPRSVSRPHRPLYRTVYPFRILGMGLSSLPVGVVLAQQQAGAMAWALLLFSGLLWPHLALWRSRRSRNPERTERANLLVDSAIAALWVPLMHFNLLPSALILTLATVDKINTGIRGLWQRSLPGMAGAIVLGGLLTGFAFAPETSMPVIIACMPILLIHTVAVSLNGYRLVRRVHYQNRRLDELSRTDPLTGLDNRRQWEEHAQHVLERQRTGRGPATLVMVDLDSFKAVNDERGHAAGDDVLRSVAAVLRECIGDRGRAVRYGGDEFAAALEVDEPQALEIAESIRRRVGELSFVAAPALRCTVSLGVASASPGMSLRRWMAAADSALYDAKDQGRDRVATPGRNPHAAATDRARAAAR</sequence>
<dbReference type="InterPro" id="IPR007894">
    <property type="entry name" value="MASE2"/>
</dbReference>
<dbReference type="InterPro" id="IPR050469">
    <property type="entry name" value="Diguanylate_Cyclase"/>
</dbReference>
<keyword evidence="6" id="KW-0808">Transferase</keyword>
<dbReference type="Pfam" id="PF05230">
    <property type="entry name" value="MASE2"/>
    <property type="match status" value="1"/>
</dbReference>
<dbReference type="CDD" id="cd01949">
    <property type="entry name" value="GGDEF"/>
    <property type="match status" value="1"/>
</dbReference>
<dbReference type="PROSITE" id="PS50887">
    <property type="entry name" value="GGDEF"/>
    <property type="match status" value="1"/>
</dbReference>
<dbReference type="GO" id="GO:0052621">
    <property type="term" value="F:diguanylate cyclase activity"/>
    <property type="evidence" value="ECO:0007669"/>
    <property type="project" value="UniProtKB-EC"/>
</dbReference>
<evidence type="ECO:0000256" key="2">
    <source>
        <dbReference type="ARBA" id="ARBA00034247"/>
    </source>
</evidence>
<dbReference type="PANTHER" id="PTHR45138">
    <property type="entry name" value="REGULATORY COMPONENTS OF SENSORY TRANSDUCTION SYSTEM"/>
    <property type="match status" value="1"/>
</dbReference>
<evidence type="ECO:0000313" key="7">
    <source>
        <dbReference type="Proteomes" id="UP001595705"/>
    </source>
</evidence>
<feature type="compositionally biased region" description="Basic and acidic residues" evidence="3">
    <location>
        <begin position="365"/>
        <end position="374"/>
    </location>
</feature>
<dbReference type="NCBIfam" id="TIGR00254">
    <property type="entry name" value="GGDEF"/>
    <property type="match status" value="1"/>
</dbReference>
<keyword evidence="7" id="KW-1185">Reference proteome</keyword>
<name>A0ABV7XIB2_9GAMM</name>
<reference evidence="7" key="1">
    <citation type="journal article" date="2019" name="Int. J. Syst. Evol. Microbiol.">
        <title>The Global Catalogue of Microorganisms (GCM) 10K type strain sequencing project: providing services to taxonomists for standard genome sequencing and annotation.</title>
        <authorList>
            <consortium name="The Broad Institute Genomics Platform"/>
            <consortium name="The Broad Institute Genome Sequencing Center for Infectious Disease"/>
            <person name="Wu L."/>
            <person name="Ma J."/>
        </authorList>
    </citation>
    <scope>NUCLEOTIDE SEQUENCE [LARGE SCALE GENOMIC DNA]</scope>
    <source>
        <strain evidence="7">KCTC 42441</strain>
    </source>
</reference>
<feature type="transmembrane region" description="Helical" evidence="4">
    <location>
        <begin position="31"/>
        <end position="50"/>
    </location>
</feature>
<keyword evidence="4" id="KW-1133">Transmembrane helix</keyword>
<feature type="transmembrane region" description="Helical" evidence="4">
    <location>
        <begin position="56"/>
        <end position="75"/>
    </location>
</feature>
<feature type="transmembrane region" description="Helical" evidence="4">
    <location>
        <begin position="136"/>
        <end position="155"/>
    </location>
</feature>
<dbReference type="PANTHER" id="PTHR45138:SF9">
    <property type="entry name" value="DIGUANYLATE CYCLASE DGCM-RELATED"/>
    <property type="match status" value="1"/>
</dbReference>
<dbReference type="Proteomes" id="UP001595705">
    <property type="component" value="Unassembled WGS sequence"/>
</dbReference>
<evidence type="ECO:0000259" key="5">
    <source>
        <dbReference type="PROSITE" id="PS50887"/>
    </source>
</evidence>
<keyword evidence="4" id="KW-0472">Membrane</keyword>
<feature type="transmembrane region" description="Helical" evidence="4">
    <location>
        <begin position="162"/>
        <end position="182"/>
    </location>
</feature>
<comment type="catalytic activity">
    <reaction evidence="2">
        <text>2 GTP = 3',3'-c-di-GMP + 2 diphosphate</text>
        <dbReference type="Rhea" id="RHEA:24898"/>
        <dbReference type="ChEBI" id="CHEBI:33019"/>
        <dbReference type="ChEBI" id="CHEBI:37565"/>
        <dbReference type="ChEBI" id="CHEBI:58805"/>
        <dbReference type="EC" id="2.7.7.65"/>
    </reaction>
</comment>
<evidence type="ECO:0000256" key="1">
    <source>
        <dbReference type="ARBA" id="ARBA00012528"/>
    </source>
</evidence>
<dbReference type="InterPro" id="IPR043128">
    <property type="entry name" value="Rev_trsase/Diguanyl_cyclase"/>
</dbReference>
<accession>A0ABV7XIB2</accession>
<evidence type="ECO:0000256" key="4">
    <source>
        <dbReference type="SAM" id="Phobius"/>
    </source>
</evidence>
<dbReference type="SMART" id="SM00267">
    <property type="entry name" value="GGDEF"/>
    <property type="match status" value="1"/>
</dbReference>
<dbReference type="EMBL" id="JBHRYA010000003">
    <property type="protein sequence ID" value="MFC3715789.1"/>
    <property type="molecule type" value="Genomic_DNA"/>
</dbReference>
<feature type="region of interest" description="Disordered" evidence="3">
    <location>
        <begin position="348"/>
        <end position="374"/>
    </location>
</feature>
<dbReference type="Gene3D" id="3.30.70.270">
    <property type="match status" value="1"/>
</dbReference>